<dbReference type="EMBL" id="CM017874">
    <property type="protein sequence ID" value="KAG1334201.1"/>
    <property type="molecule type" value="Genomic_DNA"/>
</dbReference>
<reference evidence="2" key="2">
    <citation type="submission" date="2019-07" db="EMBL/GenBank/DDBJ databases">
        <authorList>
            <person name="Yang Y."/>
            <person name="Bocs S."/>
            <person name="Baudouin L."/>
        </authorList>
    </citation>
    <scope>NUCLEOTIDE SEQUENCE</scope>
    <source>
        <tissue evidence="2">Spear leaf of Hainan Tall coconut</tissue>
    </source>
</reference>
<evidence type="ECO:0000256" key="1">
    <source>
        <dbReference type="SAM" id="MobiDB-lite"/>
    </source>
</evidence>
<evidence type="ECO:0000313" key="2">
    <source>
        <dbReference type="EMBL" id="KAG1334201.1"/>
    </source>
</evidence>
<dbReference type="Proteomes" id="UP000797356">
    <property type="component" value="Chromosome 3"/>
</dbReference>
<feature type="region of interest" description="Disordered" evidence="1">
    <location>
        <begin position="82"/>
        <end position="109"/>
    </location>
</feature>
<dbReference type="AlphaFoldDB" id="A0A8K0I293"/>
<accession>A0A8K0I293</accession>
<comment type="caution">
    <text evidence="2">The sequence shown here is derived from an EMBL/GenBank/DDBJ whole genome shotgun (WGS) entry which is preliminary data.</text>
</comment>
<feature type="compositionally biased region" description="Basic residues" evidence="1">
    <location>
        <begin position="1"/>
        <end position="17"/>
    </location>
</feature>
<feature type="compositionally biased region" description="Basic and acidic residues" evidence="1">
    <location>
        <begin position="93"/>
        <end position="107"/>
    </location>
</feature>
<proteinExistence type="predicted"/>
<reference evidence="2" key="1">
    <citation type="journal article" date="2017" name="Gigascience">
        <title>The genome draft of coconut (Cocos nucifera).</title>
        <authorList>
            <person name="Xiao Y."/>
            <person name="Xu P."/>
            <person name="Fan H."/>
            <person name="Baudouin L."/>
            <person name="Xia W."/>
            <person name="Bocs S."/>
            <person name="Xu J."/>
            <person name="Li Q."/>
            <person name="Guo A."/>
            <person name="Zhou L."/>
            <person name="Li J."/>
            <person name="Wu Y."/>
            <person name="Ma Z."/>
            <person name="Armero A."/>
            <person name="Issali A.E."/>
            <person name="Liu N."/>
            <person name="Peng M."/>
            <person name="Yang Y."/>
        </authorList>
    </citation>
    <scope>NUCLEOTIDE SEQUENCE</scope>
    <source>
        <tissue evidence="2">Spear leaf of Hainan Tall coconut</tissue>
    </source>
</reference>
<sequence length="124" mass="14862">MARRRRERSRFHGKRALRSLNKEESSKQNSEEEPELRNMVPFMENYSGRYQNHLALNNHHDQYCFDMYEDRDNSIEFHDFLQVNSESNNTEDTSTRKEEQEEGKEQESEASVRFIDFFAVGCSQ</sequence>
<gene>
    <name evidence="2" type="ORF">COCNU_03G003200</name>
</gene>
<feature type="compositionally biased region" description="Polar residues" evidence="1">
    <location>
        <begin position="82"/>
        <end position="92"/>
    </location>
</feature>
<organism evidence="2 3">
    <name type="scientific">Cocos nucifera</name>
    <name type="common">Coconut palm</name>
    <dbReference type="NCBI Taxonomy" id="13894"/>
    <lineage>
        <taxon>Eukaryota</taxon>
        <taxon>Viridiplantae</taxon>
        <taxon>Streptophyta</taxon>
        <taxon>Embryophyta</taxon>
        <taxon>Tracheophyta</taxon>
        <taxon>Spermatophyta</taxon>
        <taxon>Magnoliopsida</taxon>
        <taxon>Liliopsida</taxon>
        <taxon>Arecaceae</taxon>
        <taxon>Arecoideae</taxon>
        <taxon>Cocoseae</taxon>
        <taxon>Attaleinae</taxon>
        <taxon>Cocos</taxon>
    </lineage>
</organism>
<keyword evidence="3" id="KW-1185">Reference proteome</keyword>
<feature type="compositionally biased region" description="Basic and acidic residues" evidence="1">
    <location>
        <begin position="20"/>
        <end position="30"/>
    </location>
</feature>
<evidence type="ECO:0000313" key="3">
    <source>
        <dbReference type="Proteomes" id="UP000797356"/>
    </source>
</evidence>
<feature type="region of interest" description="Disordered" evidence="1">
    <location>
        <begin position="1"/>
        <end position="37"/>
    </location>
</feature>
<protein>
    <submittedName>
        <fullName evidence="2">Putative transcription factor MYB52</fullName>
    </submittedName>
</protein>
<name>A0A8K0I293_COCNU</name>